<keyword evidence="2" id="KW-1185">Reference proteome</keyword>
<dbReference type="AlphaFoldDB" id="A0AA35JUM8"/>
<accession>A0AA35JUM8</accession>
<organism evidence="1 2">
    <name type="scientific">Podarcis lilfordi</name>
    <name type="common">Lilford's wall lizard</name>
    <dbReference type="NCBI Taxonomy" id="74358"/>
    <lineage>
        <taxon>Eukaryota</taxon>
        <taxon>Metazoa</taxon>
        <taxon>Chordata</taxon>
        <taxon>Craniata</taxon>
        <taxon>Vertebrata</taxon>
        <taxon>Euteleostomi</taxon>
        <taxon>Lepidosauria</taxon>
        <taxon>Squamata</taxon>
        <taxon>Bifurcata</taxon>
        <taxon>Unidentata</taxon>
        <taxon>Episquamata</taxon>
        <taxon>Laterata</taxon>
        <taxon>Lacertibaenia</taxon>
        <taxon>Lacertidae</taxon>
        <taxon>Podarcis</taxon>
    </lineage>
</organism>
<protein>
    <submittedName>
        <fullName evidence="1">Uncharacterized protein</fullName>
    </submittedName>
</protein>
<dbReference type="EMBL" id="OX395127">
    <property type="protein sequence ID" value="CAI5766095.1"/>
    <property type="molecule type" value="Genomic_DNA"/>
</dbReference>
<evidence type="ECO:0000313" key="1">
    <source>
        <dbReference type="EMBL" id="CAI5766095.1"/>
    </source>
</evidence>
<evidence type="ECO:0000313" key="2">
    <source>
        <dbReference type="Proteomes" id="UP001178461"/>
    </source>
</evidence>
<gene>
    <name evidence="1" type="ORF">PODLI_1B017507</name>
</gene>
<dbReference type="Proteomes" id="UP001178461">
    <property type="component" value="Chromosome 2"/>
</dbReference>
<name>A0AA35JUM8_9SAUR</name>
<proteinExistence type="predicted"/>
<reference evidence="1" key="1">
    <citation type="submission" date="2022-12" db="EMBL/GenBank/DDBJ databases">
        <authorList>
            <person name="Alioto T."/>
            <person name="Alioto T."/>
            <person name="Gomez Garrido J."/>
        </authorList>
    </citation>
    <scope>NUCLEOTIDE SEQUENCE</scope>
</reference>
<sequence>MQSVFFTYLLGGGCSSPFPNIFSLQLKHILKCISFHIKLQTRKLQVQDRLLTVQQVKFPPFMYAKVHTTQLNYLSVSSRLPRYAHLVEMLSFKSPPRWL</sequence>